<dbReference type="EMBL" id="ML211349">
    <property type="protein sequence ID" value="TFK83990.1"/>
    <property type="molecule type" value="Genomic_DNA"/>
</dbReference>
<dbReference type="InParanoid" id="A0A5C3P701"/>
<dbReference type="Gene3D" id="1.20.1280.50">
    <property type="match status" value="1"/>
</dbReference>
<dbReference type="Pfam" id="PF12937">
    <property type="entry name" value="F-box-like"/>
    <property type="match status" value="1"/>
</dbReference>
<dbReference type="AlphaFoldDB" id="A0A5C3P701"/>
<organism evidence="2 3">
    <name type="scientific">Polyporus arcularius HHB13444</name>
    <dbReference type="NCBI Taxonomy" id="1314778"/>
    <lineage>
        <taxon>Eukaryota</taxon>
        <taxon>Fungi</taxon>
        <taxon>Dikarya</taxon>
        <taxon>Basidiomycota</taxon>
        <taxon>Agaricomycotina</taxon>
        <taxon>Agaricomycetes</taxon>
        <taxon>Polyporales</taxon>
        <taxon>Polyporaceae</taxon>
        <taxon>Polyporus</taxon>
    </lineage>
</organism>
<dbReference type="Proteomes" id="UP000308197">
    <property type="component" value="Unassembled WGS sequence"/>
</dbReference>
<reference evidence="2 3" key="1">
    <citation type="journal article" date="2019" name="Nat. Ecol. Evol.">
        <title>Megaphylogeny resolves global patterns of mushroom evolution.</title>
        <authorList>
            <person name="Varga T."/>
            <person name="Krizsan K."/>
            <person name="Foldi C."/>
            <person name="Dima B."/>
            <person name="Sanchez-Garcia M."/>
            <person name="Sanchez-Ramirez S."/>
            <person name="Szollosi G.J."/>
            <person name="Szarkandi J.G."/>
            <person name="Papp V."/>
            <person name="Albert L."/>
            <person name="Andreopoulos W."/>
            <person name="Angelini C."/>
            <person name="Antonin V."/>
            <person name="Barry K.W."/>
            <person name="Bougher N.L."/>
            <person name="Buchanan P."/>
            <person name="Buyck B."/>
            <person name="Bense V."/>
            <person name="Catcheside P."/>
            <person name="Chovatia M."/>
            <person name="Cooper J."/>
            <person name="Damon W."/>
            <person name="Desjardin D."/>
            <person name="Finy P."/>
            <person name="Geml J."/>
            <person name="Haridas S."/>
            <person name="Hughes K."/>
            <person name="Justo A."/>
            <person name="Karasinski D."/>
            <person name="Kautmanova I."/>
            <person name="Kiss B."/>
            <person name="Kocsube S."/>
            <person name="Kotiranta H."/>
            <person name="LaButti K.M."/>
            <person name="Lechner B.E."/>
            <person name="Liimatainen K."/>
            <person name="Lipzen A."/>
            <person name="Lukacs Z."/>
            <person name="Mihaltcheva S."/>
            <person name="Morgado L.N."/>
            <person name="Niskanen T."/>
            <person name="Noordeloos M.E."/>
            <person name="Ohm R.A."/>
            <person name="Ortiz-Santana B."/>
            <person name="Ovrebo C."/>
            <person name="Racz N."/>
            <person name="Riley R."/>
            <person name="Savchenko A."/>
            <person name="Shiryaev A."/>
            <person name="Soop K."/>
            <person name="Spirin V."/>
            <person name="Szebenyi C."/>
            <person name="Tomsovsky M."/>
            <person name="Tulloss R.E."/>
            <person name="Uehling J."/>
            <person name="Grigoriev I.V."/>
            <person name="Vagvolgyi C."/>
            <person name="Papp T."/>
            <person name="Martin F.M."/>
            <person name="Miettinen O."/>
            <person name="Hibbett D.S."/>
            <person name="Nagy L.G."/>
        </authorList>
    </citation>
    <scope>NUCLEOTIDE SEQUENCE [LARGE SCALE GENOMIC DNA]</scope>
    <source>
        <strain evidence="2 3">HHB13444</strain>
    </source>
</reference>
<sequence length="588" mass="65640">MSVQDLNLTVSGLYELLSEVKSLKNQGTVVHRLPNEILRLIFKHLVSRREAYSGYELHAYRGRKTGVDTGTILRLTHVCRRWRDLLLGCPSFWARTGCFFAEGTRTYLERSGSAPLSLALSDDDPNAEDILAKHGWRLKRLDLAISEGSDFPSLLPTISPWPSSLECLTIYAERRRSTDGPRRPSSLQFSPPSLGLKALALVPAPYWLPSNHFPALTHLTLDGGSEMRLPTVKSLLTLLMNSPALQFIHISAVDLDAKDDTIPQSTPTIALNQLRFLVFVSCEVETFDLLNYLSIPRHACLRVHDAEVQDSGRLRVPSLPLMEDLEELEIATEGAKLHVVATDGRSRGFWLQGCAEESVSWKPWICDTLPATIPLSSITSLRVYLGDDLAILPTVLSHMPKLSELWVSFPYSHPDPDESNHMPLKPSAGADAPADVVNQSLAYEAQGCLNLRHIHLEVVLHFQRILAVYTSEDDGGAAFADMCPPILVRIMATRAKAGLPVSLLTVQPVVSAENVYSRQSALALRPLIGRAFVPVEQYVEELTVHPVFVSWDRTTRIFEMKSLWNIDGAEEYWDLHVYEMPKYDLPCP</sequence>
<name>A0A5C3P701_9APHY</name>
<dbReference type="InterPro" id="IPR001810">
    <property type="entry name" value="F-box_dom"/>
</dbReference>
<evidence type="ECO:0000313" key="3">
    <source>
        <dbReference type="Proteomes" id="UP000308197"/>
    </source>
</evidence>
<gene>
    <name evidence="2" type="ORF">K466DRAFT_602391</name>
</gene>
<protein>
    <recommendedName>
        <fullName evidence="1">F-box domain-containing protein</fullName>
    </recommendedName>
</protein>
<keyword evidence="3" id="KW-1185">Reference proteome</keyword>
<dbReference type="SUPFAM" id="SSF52047">
    <property type="entry name" value="RNI-like"/>
    <property type="match status" value="1"/>
</dbReference>
<accession>A0A5C3P701</accession>
<proteinExistence type="predicted"/>
<evidence type="ECO:0000313" key="2">
    <source>
        <dbReference type="EMBL" id="TFK83990.1"/>
    </source>
</evidence>
<feature type="domain" description="F-box" evidence="1">
    <location>
        <begin position="31"/>
        <end position="95"/>
    </location>
</feature>
<evidence type="ECO:0000259" key="1">
    <source>
        <dbReference type="Pfam" id="PF12937"/>
    </source>
</evidence>